<keyword evidence="2" id="KW-1185">Reference proteome</keyword>
<comment type="caution">
    <text evidence="1">The sequence shown here is derived from an EMBL/GenBank/DDBJ whole genome shotgun (WGS) entry which is preliminary data.</text>
</comment>
<gene>
    <name evidence="1" type="ORF">LEP1GSC058_3074</name>
</gene>
<dbReference type="EMBL" id="AKWZ02000010">
    <property type="protein sequence ID" value="EPG73502.1"/>
    <property type="molecule type" value="Genomic_DNA"/>
</dbReference>
<accession>S3VZJ4</accession>
<dbReference type="AlphaFoldDB" id="S3VZJ4"/>
<evidence type="ECO:0000313" key="2">
    <source>
        <dbReference type="Proteomes" id="UP000014540"/>
    </source>
</evidence>
<reference evidence="1" key="1">
    <citation type="submission" date="2013-04" db="EMBL/GenBank/DDBJ databases">
        <authorList>
            <person name="Harkins D.M."/>
            <person name="Durkin A.S."/>
            <person name="Selengut J.D."/>
            <person name="Sanka R."/>
            <person name="DePew J."/>
            <person name="Purushe J."/>
            <person name="Ahmed A."/>
            <person name="van der Linden H."/>
            <person name="Goris M.G.A."/>
            <person name="Hartskeerl R.A."/>
            <person name="Vinetz J.M."/>
            <person name="Sutton G.G."/>
            <person name="Nelson W.C."/>
            <person name="Fouts D.E."/>
        </authorList>
    </citation>
    <scope>NUCLEOTIDE SEQUENCE [LARGE SCALE GENOMIC DNA]</scope>
    <source>
        <strain evidence="1">BUT 6</strain>
    </source>
</reference>
<dbReference type="Proteomes" id="UP000014540">
    <property type="component" value="Unassembled WGS sequence"/>
</dbReference>
<evidence type="ECO:0000313" key="1">
    <source>
        <dbReference type="EMBL" id="EPG73502.1"/>
    </source>
</evidence>
<name>S3VZJ4_9LEPT</name>
<sequence>MPMIRFLNQCRTQFGTTEAIPSPPFIYSLNKKSRSFFVFSKIYRGETE</sequence>
<protein>
    <submittedName>
        <fullName evidence="1">Uncharacterized protein</fullName>
    </submittedName>
</protein>
<proteinExistence type="predicted"/>
<dbReference type="STRING" id="1193011.LEP1GSC058_3074"/>
<organism evidence="1 2">
    <name type="scientific">Leptospira fainei serovar Hurstbridge str. BUT 6</name>
    <dbReference type="NCBI Taxonomy" id="1193011"/>
    <lineage>
        <taxon>Bacteria</taxon>
        <taxon>Pseudomonadati</taxon>
        <taxon>Spirochaetota</taxon>
        <taxon>Spirochaetia</taxon>
        <taxon>Leptospirales</taxon>
        <taxon>Leptospiraceae</taxon>
        <taxon>Leptospira</taxon>
    </lineage>
</organism>